<evidence type="ECO:0000313" key="2">
    <source>
        <dbReference type="Proteomes" id="UP000467841"/>
    </source>
</evidence>
<name>A0A6D2I4F9_9BRAS</name>
<keyword evidence="2" id="KW-1185">Reference proteome</keyword>
<proteinExistence type="predicted"/>
<evidence type="ECO:0000313" key="1">
    <source>
        <dbReference type="EMBL" id="CAA7024512.1"/>
    </source>
</evidence>
<dbReference type="Proteomes" id="UP000467841">
    <property type="component" value="Unassembled WGS sequence"/>
</dbReference>
<gene>
    <name evidence="1" type="ORF">MERR_LOCUS11747</name>
</gene>
<sequence>MMSDNIYTFEDESPFVEREEGHEIYREIYGDPIYDTYEDDVDVIDFVFKEDLFEDLMRAKSGRSQIRLDFGFVQNPVCAKIVQIQIRASFGSNPVCVKVRPSQRKMKIILPKAHVMKTL</sequence>
<dbReference type="EMBL" id="CACVBM020000888">
    <property type="protein sequence ID" value="CAA7024512.1"/>
    <property type="molecule type" value="Genomic_DNA"/>
</dbReference>
<reference evidence="1" key="1">
    <citation type="submission" date="2020-01" db="EMBL/GenBank/DDBJ databases">
        <authorList>
            <person name="Mishra B."/>
        </authorList>
    </citation>
    <scope>NUCLEOTIDE SEQUENCE [LARGE SCALE GENOMIC DNA]</scope>
</reference>
<dbReference type="AlphaFoldDB" id="A0A6D2I4F9"/>
<organism evidence="1 2">
    <name type="scientific">Microthlaspi erraticum</name>
    <dbReference type="NCBI Taxonomy" id="1685480"/>
    <lineage>
        <taxon>Eukaryota</taxon>
        <taxon>Viridiplantae</taxon>
        <taxon>Streptophyta</taxon>
        <taxon>Embryophyta</taxon>
        <taxon>Tracheophyta</taxon>
        <taxon>Spermatophyta</taxon>
        <taxon>Magnoliopsida</taxon>
        <taxon>eudicotyledons</taxon>
        <taxon>Gunneridae</taxon>
        <taxon>Pentapetalae</taxon>
        <taxon>rosids</taxon>
        <taxon>malvids</taxon>
        <taxon>Brassicales</taxon>
        <taxon>Brassicaceae</taxon>
        <taxon>Coluteocarpeae</taxon>
        <taxon>Microthlaspi</taxon>
    </lineage>
</organism>
<protein>
    <submittedName>
        <fullName evidence="1">Uncharacterized protein</fullName>
    </submittedName>
</protein>
<dbReference type="OrthoDB" id="10484897at2759"/>
<accession>A0A6D2I4F9</accession>
<comment type="caution">
    <text evidence="1">The sequence shown here is derived from an EMBL/GenBank/DDBJ whole genome shotgun (WGS) entry which is preliminary data.</text>
</comment>